<evidence type="ECO:0000256" key="5">
    <source>
        <dbReference type="ARBA" id="ARBA00022825"/>
    </source>
</evidence>
<evidence type="ECO:0000256" key="8">
    <source>
        <dbReference type="RuleBase" id="RU003355"/>
    </source>
</evidence>
<feature type="domain" description="C5a peptidase/Subtilisin-like protease SBT2-like Fn3-like" evidence="11">
    <location>
        <begin position="604"/>
        <end position="723"/>
    </location>
</feature>
<evidence type="ECO:0000256" key="6">
    <source>
        <dbReference type="PIRSR" id="PIRSR615500-1"/>
    </source>
</evidence>
<dbReference type="SUPFAM" id="SSF52743">
    <property type="entry name" value="Subtilisin-like"/>
    <property type="match status" value="1"/>
</dbReference>
<feature type="active site" description="Charge relay system" evidence="6 7">
    <location>
        <position position="520"/>
    </location>
</feature>
<dbReference type="AlphaFoldDB" id="A0A4V1C7Z8"/>
<dbReference type="InterPro" id="IPR023827">
    <property type="entry name" value="Peptidase_S8_Asp-AS"/>
</dbReference>
<dbReference type="GO" id="GO:0016020">
    <property type="term" value="C:membrane"/>
    <property type="evidence" value="ECO:0007669"/>
    <property type="project" value="InterPro"/>
</dbReference>
<organism evidence="12 13">
    <name type="scientific">Pyricularia oryzae</name>
    <name type="common">Rice blast fungus</name>
    <name type="synonym">Magnaporthe oryzae</name>
    <dbReference type="NCBI Taxonomy" id="318829"/>
    <lineage>
        <taxon>Eukaryota</taxon>
        <taxon>Fungi</taxon>
        <taxon>Dikarya</taxon>
        <taxon>Ascomycota</taxon>
        <taxon>Pezizomycotina</taxon>
        <taxon>Sordariomycetes</taxon>
        <taxon>Sordariomycetidae</taxon>
        <taxon>Magnaporthales</taxon>
        <taxon>Pyriculariaceae</taxon>
        <taxon>Pyricularia</taxon>
    </lineage>
</organism>
<evidence type="ECO:0000256" key="7">
    <source>
        <dbReference type="PROSITE-ProRule" id="PRU01240"/>
    </source>
</evidence>
<evidence type="ECO:0000259" key="11">
    <source>
        <dbReference type="Pfam" id="PF06280"/>
    </source>
</evidence>
<dbReference type="PROSITE" id="PS00136">
    <property type="entry name" value="SUBTILASE_ASP"/>
    <property type="match status" value="1"/>
</dbReference>
<dbReference type="InterPro" id="IPR034187">
    <property type="entry name" value="Peptidases_S8_5"/>
</dbReference>
<dbReference type="InterPro" id="IPR036852">
    <property type="entry name" value="Peptidase_S8/S53_dom_sf"/>
</dbReference>
<evidence type="ECO:0008006" key="14">
    <source>
        <dbReference type="Google" id="ProtNLM"/>
    </source>
</evidence>
<dbReference type="Gene3D" id="3.40.50.200">
    <property type="entry name" value="Peptidase S8/S53 domain"/>
    <property type="match status" value="2"/>
</dbReference>
<proteinExistence type="inferred from homology"/>
<evidence type="ECO:0000256" key="3">
    <source>
        <dbReference type="ARBA" id="ARBA00022729"/>
    </source>
</evidence>
<dbReference type="InterPro" id="IPR015500">
    <property type="entry name" value="Peptidase_S8_subtilisin-rel"/>
</dbReference>
<dbReference type="Proteomes" id="UP000294847">
    <property type="component" value="Chromosome 6"/>
</dbReference>
<dbReference type="GO" id="GO:0006508">
    <property type="term" value="P:proteolysis"/>
    <property type="evidence" value="ECO:0007669"/>
    <property type="project" value="UniProtKB-KW"/>
</dbReference>
<dbReference type="InterPro" id="IPR050131">
    <property type="entry name" value="Peptidase_S8_subtilisin-like"/>
</dbReference>
<dbReference type="PRINTS" id="PR00723">
    <property type="entry name" value="SUBTILISIN"/>
</dbReference>
<feature type="chain" id="PRO_5020500313" description="Minor extracellular protease vpr" evidence="9">
    <location>
        <begin position="20"/>
        <end position="906"/>
    </location>
</feature>
<keyword evidence="3 9" id="KW-0732">Signal</keyword>
<dbReference type="Pfam" id="PF00082">
    <property type="entry name" value="Peptidase_S8"/>
    <property type="match status" value="1"/>
</dbReference>
<dbReference type="InterPro" id="IPR022398">
    <property type="entry name" value="Peptidase_S8_His-AS"/>
</dbReference>
<keyword evidence="4 7" id="KW-0378">Hydrolase</keyword>
<dbReference type="EMBL" id="CP034209">
    <property type="protein sequence ID" value="QBZ65138.1"/>
    <property type="molecule type" value="Genomic_DNA"/>
</dbReference>
<keyword evidence="2 7" id="KW-0645">Protease</keyword>
<dbReference type="PROSITE" id="PS00137">
    <property type="entry name" value="SUBTILASE_HIS"/>
    <property type="match status" value="1"/>
</dbReference>
<feature type="active site" description="Charge relay system" evidence="6 7">
    <location>
        <position position="204"/>
    </location>
</feature>
<evidence type="ECO:0000256" key="4">
    <source>
        <dbReference type="ARBA" id="ARBA00022801"/>
    </source>
</evidence>
<gene>
    <name evidence="12" type="ORF">PoMZ_06843</name>
</gene>
<dbReference type="PROSITE" id="PS00138">
    <property type="entry name" value="SUBTILASE_SER"/>
    <property type="match status" value="1"/>
</dbReference>
<dbReference type="GO" id="GO:0004252">
    <property type="term" value="F:serine-type endopeptidase activity"/>
    <property type="evidence" value="ECO:0007669"/>
    <property type="project" value="UniProtKB-UniRule"/>
</dbReference>
<evidence type="ECO:0000259" key="10">
    <source>
        <dbReference type="Pfam" id="PF00082"/>
    </source>
</evidence>
<comment type="similarity">
    <text evidence="1 7 8">Belongs to the peptidase S8 family.</text>
</comment>
<dbReference type="Pfam" id="PF06280">
    <property type="entry name" value="fn3_5"/>
    <property type="match status" value="1"/>
</dbReference>
<dbReference type="InterPro" id="IPR000209">
    <property type="entry name" value="Peptidase_S8/S53_dom"/>
</dbReference>
<accession>A0A4V1C7Z8</accession>
<sequence>MKVTGIILALGALASAGRSFRRDDGAGAAGNDTLASIAPKKFIVEVGEGSNRDELIRDIENKPGCRVTKVFDSAVFRGISVESDSVNTDELESLASVAKVWHATRVQLPPVVEGKSFSDEAAAPDYFIHDMTGVDKVQAQGILGKGVKVGVVDTGIDYTHPNLGRCFGKGCKVEGGYDFVGDSYWPFPGNTKMPDDDPQDAQGHGTHVAGIIAGNSDKLKGVAPEATLYSYKIFGFGGTDEETIIEAFIKAYEDGMDIISASVGSDGGWAETAWAEVSRRIVDEGIVVVIAAGNSGELGPWAMSSGASSPDALAVASVDATMARGRPWAATFNLDGHSNRTILAYRADVFVFPPEVVGLPIMPLTLNSSVENDACQPLSENLNLTGIIPLIRLGGCQDNIKERNAQLRGAKYILMYMEDGRIASFSGLSWAQSSKAMITNVAGKAIIDTVLAGGNVTGDFSIDTNTNYVGIFNSAGGKPSIFTSWGPTYDLSLKPDIAAPGGRVLSTYLGGGFREVSGTSQATPYVSGVAALYISKYGGRSVHGKGFARQLQARIMNTGKTIEFGDGTDKDYGFWAPPIQVGTGMVDAVAVLNYTTDMSFAKFNLNDTQHFSRYHSVDITNKGQESVEYTFTVQDAAGFESQWTDASEADYAPRIKDFVELVPIKIAPEVSLPQGKFVLAPGQTRRAQFNFKAPEGLNAARLPIYSGKVLITGSNGDKLSAPYFGVAADLKRNIPDMWYSQSGFPEVVSGVNNTKIQDKAAFGFNLSLAAQDFPRLRTILRYGTRELRWDIFAPDYTEREWVYPPVPGANKFVGAATSFDYSNSIYPNIFDPATQDRNDTFPFPVHNLVRDAPFLSLWFGKLANGSQIAPGRYQMRVAALAPFGNPRAADNWHVWKVPVFEVLESK</sequence>
<evidence type="ECO:0000313" key="13">
    <source>
        <dbReference type="Proteomes" id="UP000294847"/>
    </source>
</evidence>
<dbReference type="InterPro" id="IPR023828">
    <property type="entry name" value="Peptidase_S8_Ser-AS"/>
</dbReference>
<evidence type="ECO:0000313" key="12">
    <source>
        <dbReference type="EMBL" id="QBZ65138.1"/>
    </source>
</evidence>
<reference evidence="12 13" key="1">
    <citation type="journal article" date="2019" name="Mol. Biol. Evol.">
        <title>Blast fungal genomes show frequent chromosomal changes, gene gains and losses, and effector gene turnover.</title>
        <authorList>
            <person name="Gomez Luciano L.B."/>
            <person name="Jason Tsai I."/>
            <person name="Chuma I."/>
            <person name="Tosa Y."/>
            <person name="Chen Y.H."/>
            <person name="Li J.Y."/>
            <person name="Li M.Y."/>
            <person name="Jade Lu M.Y."/>
            <person name="Nakayashiki H."/>
            <person name="Li W.H."/>
        </authorList>
    </citation>
    <scope>NUCLEOTIDE SEQUENCE [LARGE SCALE GENOMIC DNA]</scope>
    <source>
        <strain evidence="12">MZ5-1-6</strain>
    </source>
</reference>
<feature type="active site" description="Charge relay system" evidence="6 7">
    <location>
        <position position="153"/>
    </location>
</feature>
<dbReference type="InterPro" id="IPR010435">
    <property type="entry name" value="C5a/SBT2-like_Fn3"/>
</dbReference>
<name>A0A4V1C7Z8_PYROR</name>
<evidence type="ECO:0000256" key="2">
    <source>
        <dbReference type="ARBA" id="ARBA00022670"/>
    </source>
</evidence>
<dbReference type="CDD" id="cd07489">
    <property type="entry name" value="Peptidases_S8_5"/>
    <property type="match status" value="1"/>
</dbReference>
<dbReference type="PANTHER" id="PTHR43806:SF66">
    <property type="entry name" value="SERIN ENDOPEPTIDASE"/>
    <property type="match status" value="1"/>
</dbReference>
<dbReference type="PROSITE" id="PS51892">
    <property type="entry name" value="SUBTILASE"/>
    <property type="match status" value="1"/>
</dbReference>
<evidence type="ECO:0000256" key="9">
    <source>
        <dbReference type="SAM" id="SignalP"/>
    </source>
</evidence>
<dbReference type="InterPro" id="IPR046450">
    <property type="entry name" value="PA_dom_sf"/>
</dbReference>
<evidence type="ECO:0000256" key="1">
    <source>
        <dbReference type="ARBA" id="ARBA00011073"/>
    </source>
</evidence>
<protein>
    <recommendedName>
        <fullName evidence="14">Minor extracellular protease vpr</fullName>
    </recommendedName>
</protein>
<dbReference type="SUPFAM" id="SSF52025">
    <property type="entry name" value="PA domain"/>
    <property type="match status" value="1"/>
</dbReference>
<dbReference type="PANTHER" id="PTHR43806">
    <property type="entry name" value="PEPTIDASE S8"/>
    <property type="match status" value="1"/>
</dbReference>
<feature type="signal peptide" evidence="9">
    <location>
        <begin position="1"/>
        <end position="19"/>
    </location>
</feature>
<feature type="domain" description="Peptidase S8/S53" evidence="10">
    <location>
        <begin position="144"/>
        <end position="574"/>
    </location>
</feature>
<keyword evidence="5 7" id="KW-0720">Serine protease</keyword>
<dbReference type="CDD" id="cd02124">
    <property type="entry name" value="PA_PoS1_like"/>
    <property type="match status" value="1"/>
</dbReference>